<dbReference type="Proteomes" id="UP001595756">
    <property type="component" value="Unassembled WGS sequence"/>
</dbReference>
<dbReference type="InterPro" id="IPR004682">
    <property type="entry name" value="TRAP_DctP"/>
</dbReference>
<proteinExistence type="predicted"/>
<sequence length="324" mass="34947">MKKLILATCLAAAAWTGAAAAADTTLSLGFVGGPQAPEAIAMKQFAEEVATRTEGRIKIELQGGGALGGDREVIESVQLGTVDMAVPSTSVVVNFAPEFALFDIPFLFRDFDHAEAVLSGPIGEEMLALLPKKGLMGLAFGGMGFRELTNNVRPVKTVEDVRGLKIRTQQNELHIAVWKELGVLPTPMAIPEVYTALQQGVVDGQENPVGAIINNRFGEVQKYLSMTDHAFTPLVLLISPSAYDGLSDADKQIFVEAGRNAMKRNRAEVEAVLKTGLDTLRQQGVEVITDVDKASFRAKLDGLYAKFAERFGKDRLDAIRDTKS</sequence>
<reference evidence="4" key="1">
    <citation type="journal article" date="2019" name="Int. J. Syst. Evol. Microbiol.">
        <title>The Global Catalogue of Microorganisms (GCM) 10K type strain sequencing project: providing services to taxonomists for standard genome sequencing and annotation.</title>
        <authorList>
            <consortium name="The Broad Institute Genomics Platform"/>
            <consortium name="The Broad Institute Genome Sequencing Center for Infectious Disease"/>
            <person name="Wu L."/>
            <person name="Ma J."/>
        </authorList>
    </citation>
    <scope>NUCLEOTIDE SEQUENCE [LARGE SCALE GENOMIC DNA]</scope>
    <source>
        <strain evidence="4">CGMCC 1.19029</strain>
    </source>
</reference>
<dbReference type="EMBL" id="JBHSDY010000011">
    <property type="protein sequence ID" value="MFC4299751.1"/>
    <property type="molecule type" value="Genomic_DNA"/>
</dbReference>
<dbReference type="PIRSF" id="PIRSF006470">
    <property type="entry name" value="DctB"/>
    <property type="match status" value="1"/>
</dbReference>
<dbReference type="InterPro" id="IPR038404">
    <property type="entry name" value="TRAP_DctP_sf"/>
</dbReference>
<organism evidence="3 4">
    <name type="scientific">Castellaniella hirudinis</name>
    <dbReference type="NCBI Taxonomy" id="1144617"/>
    <lineage>
        <taxon>Bacteria</taxon>
        <taxon>Pseudomonadati</taxon>
        <taxon>Pseudomonadota</taxon>
        <taxon>Betaproteobacteria</taxon>
        <taxon>Burkholderiales</taxon>
        <taxon>Alcaligenaceae</taxon>
        <taxon>Castellaniella</taxon>
    </lineage>
</organism>
<dbReference type="Pfam" id="PF03480">
    <property type="entry name" value="DctP"/>
    <property type="match status" value="1"/>
</dbReference>
<keyword evidence="4" id="KW-1185">Reference proteome</keyword>
<dbReference type="NCBIfam" id="NF037995">
    <property type="entry name" value="TRAP_S1"/>
    <property type="match status" value="1"/>
</dbReference>
<feature type="chain" id="PRO_5046673890" evidence="2">
    <location>
        <begin position="22"/>
        <end position="324"/>
    </location>
</feature>
<comment type="caution">
    <text evidence="3">The sequence shown here is derived from an EMBL/GenBank/DDBJ whole genome shotgun (WGS) entry which is preliminary data.</text>
</comment>
<evidence type="ECO:0000313" key="4">
    <source>
        <dbReference type="Proteomes" id="UP001595756"/>
    </source>
</evidence>
<evidence type="ECO:0000256" key="2">
    <source>
        <dbReference type="SAM" id="SignalP"/>
    </source>
</evidence>
<dbReference type="Gene3D" id="3.40.190.170">
    <property type="entry name" value="Bacterial extracellular solute-binding protein, family 7"/>
    <property type="match status" value="1"/>
</dbReference>
<dbReference type="RefSeq" id="WP_376814286.1">
    <property type="nucleotide sequence ID" value="NZ_JBHSDY010000011.1"/>
</dbReference>
<evidence type="ECO:0000313" key="3">
    <source>
        <dbReference type="EMBL" id="MFC4299751.1"/>
    </source>
</evidence>
<dbReference type="InterPro" id="IPR018389">
    <property type="entry name" value="DctP_fam"/>
</dbReference>
<protein>
    <submittedName>
        <fullName evidence="3">DctP family TRAP transporter solute-binding subunit</fullName>
    </submittedName>
</protein>
<evidence type="ECO:0000256" key="1">
    <source>
        <dbReference type="ARBA" id="ARBA00022729"/>
    </source>
</evidence>
<dbReference type="PANTHER" id="PTHR33376:SF18">
    <property type="entry name" value="2,3-DIKETO-L-GULONATE-BINDING PERIPLASMIC PROTEIN YIAO"/>
    <property type="match status" value="1"/>
</dbReference>
<gene>
    <name evidence="3" type="ORF">ACFO0J_17035</name>
</gene>
<keyword evidence="1 2" id="KW-0732">Signal</keyword>
<feature type="signal peptide" evidence="2">
    <location>
        <begin position="1"/>
        <end position="21"/>
    </location>
</feature>
<dbReference type="NCBIfam" id="TIGR00787">
    <property type="entry name" value="dctP"/>
    <property type="match status" value="1"/>
</dbReference>
<accession>A0ABV8S297</accession>
<dbReference type="PANTHER" id="PTHR33376">
    <property type="match status" value="1"/>
</dbReference>
<name>A0ABV8S297_9BURK</name>